<reference evidence="1" key="1">
    <citation type="submission" date="2020-09" db="EMBL/GenBank/DDBJ databases">
        <title>A novel bacterium of genus Neiella, isolated from South China Sea.</title>
        <authorList>
            <person name="Huang H."/>
            <person name="Mo K."/>
            <person name="Hu Y."/>
        </authorList>
    </citation>
    <scope>NUCLEOTIDE SEQUENCE</scope>
    <source>
        <strain evidence="1">HB171785</strain>
    </source>
</reference>
<dbReference type="Proteomes" id="UP000638014">
    <property type="component" value="Unassembled WGS sequence"/>
</dbReference>
<sequence>MQDELTYEEAPIVFDETILTDLPELIYAATPEDVLNVELGDVGQYDWKEVNEPEAVERLKTSGRPCVILSTKIAFEGVSRG</sequence>
<evidence type="ECO:0000313" key="1">
    <source>
        <dbReference type="EMBL" id="MBD1388558.1"/>
    </source>
</evidence>
<organism evidence="1 2">
    <name type="scientific">Neiella litorisoli</name>
    <dbReference type="NCBI Taxonomy" id="2771431"/>
    <lineage>
        <taxon>Bacteria</taxon>
        <taxon>Pseudomonadati</taxon>
        <taxon>Pseudomonadota</taxon>
        <taxon>Gammaproteobacteria</taxon>
        <taxon>Alteromonadales</taxon>
        <taxon>Echinimonadaceae</taxon>
        <taxon>Neiella</taxon>
    </lineage>
</organism>
<accession>A0A8J6QU43</accession>
<dbReference type="AlphaFoldDB" id="A0A8J6QU43"/>
<name>A0A8J6QU43_9GAMM</name>
<gene>
    <name evidence="1" type="ORF">IC617_03880</name>
</gene>
<protein>
    <submittedName>
        <fullName evidence="1">Uncharacterized protein</fullName>
    </submittedName>
</protein>
<keyword evidence="2" id="KW-1185">Reference proteome</keyword>
<dbReference type="RefSeq" id="WP_191143653.1">
    <property type="nucleotide sequence ID" value="NZ_JACXAF010000003.1"/>
</dbReference>
<dbReference type="EMBL" id="JACXAF010000003">
    <property type="protein sequence ID" value="MBD1388558.1"/>
    <property type="molecule type" value="Genomic_DNA"/>
</dbReference>
<proteinExistence type="predicted"/>
<comment type="caution">
    <text evidence="1">The sequence shown here is derived from an EMBL/GenBank/DDBJ whole genome shotgun (WGS) entry which is preliminary data.</text>
</comment>
<evidence type="ECO:0000313" key="2">
    <source>
        <dbReference type="Proteomes" id="UP000638014"/>
    </source>
</evidence>